<evidence type="ECO:0000313" key="10">
    <source>
        <dbReference type="EMBL" id="KAJ8440770.1"/>
    </source>
</evidence>
<comment type="cofactor">
    <cofactor evidence="1">
        <name>FAD</name>
        <dbReference type="ChEBI" id="CHEBI:57692"/>
    </cofactor>
</comment>
<keyword evidence="7" id="KW-0325">Glycoprotein</keyword>
<dbReference type="GO" id="GO:0016491">
    <property type="term" value="F:oxidoreductase activity"/>
    <property type="evidence" value="ECO:0007669"/>
    <property type="project" value="InterPro"/>
</dbReference>
<evidence type="ECO:0000259" key="8">
    <source>
        <dbReference type="Pfam" id="PF01565"/>
    </source>
</evidence>
<dbReference type="FunFam" id="3.30.43.10:FF:000004">
    <property type="entry name" value="Berberine bridge enzyme-like 15"/>
    <property type="match status" value="1"/>
</dbReference>
<evidence type="ECO:0000256" key="1">
    <source>
        <dbReference type="ARBA" id="ARBA00001974"/>
    </source>
</evidence>
<dbReference type="GO" id="GO:0050660">
    <property type="term" value="F:flavin adenine dinucleotide binding"/>
    <property type="evidence" value="ECO:0007669"/>
    <property type="project" value="InterPro"/>
</dbReference>
<comment type="caution">
    <text evidence="10">The sequence shown here is derived from an EMBL/GenBank/DDBJ whole genome shotgun (WGS) entry which is preliminary data.</text>
</comment>
<evidence type="ECO:0000256" key="5">
    <source>
        <dbReference type="ARBA" id="ARBA00022827"/>
    </source>
</evidence>
<feature type="domain" description="FAD linked oxidase N-terminal" evidence="8">
    <location>
        <begin position="60"/>
        <end position="135"/>
    </location>
</feature>
<dbReference type="InterPro" id="IPR006094">
    <property type="entry name" value="Oxid_FAD_bind_N"/>
</dbReference>
<feature type="domain" description="Berberine/berberine-like" evidence="9">
    <location>
        <begin position="315"/>
        <end position="372"/>
    </location>
</feature>
<proteinExistence type="inferred from homology"/>
<dbReference type="AlphaFoldDB" id="A0A9Q1KD57"/>
<protein>
    <recommendedName>
        <fullName evidence="12">FAD-binding PCMH-type domain-containing protein</fullName>
    </recommendedName>
</protein>
<dbReference type="SUPFAM" id="SSF56176">
    <property type="entry name" value="FAD-binding/transporter-associated domain-like"/>
    <property type="match status" value="1"/>
</dbReference>
<name>A0A9Q1KD57_9CARY</name>
<sequence>MHCTHENSTQEGLIRCLVNWSIASHPISSLIYTPENSSYSLVLQSYIRNLLFNTSTTRKPLLIVTANHISHVQAAILCAKDQGIEMKVRSGGHDFEGLSYVSIVPFFMLDMFKLNSVEVNIEEEIAWVQAGATLDVTNSSKVGGLTNRATFRCLFLGDFETLLPLINKNFPLLGLQKSDCHEMSWIESILFFYDFPNGTPPLDTLLDRQPSSLTYLKRKSDYVKKPIPRPGLEGLWKKMVELQTPQLNFMPYGGRMVEIPANVTAFPHRAGNLFMLQYATNWNEGGRERAKHYIDLTRKLYKYMTPFVSKNPREAFLNCRDIDLGINHQGPKSYVQGRRYGIKYFKGNFDRLVRIKTRVDPLNFFRNEQSIPTLPR</sequence>
<accession>A0A9Q1KD57</accession>
<dbReference type="Gene3D" id="3.30.43.10">
    <property type="entry name" value="Uridine Diphospho-n-acetylenolpyruvylglucosamine Reductase, domain 2"/>
    <property type="match status" value="1"/>
</dbReference>
<dbReference type="InterPro" id="IPR016167">
    <property type="entry name" value="FAD-bd_PCMH_sub1"/>
</dbReference>
<dbReference type="Proteomes" id="UP001153076">
    <property type="component" value="Unassembled WGS sequence"/>
</dbReference>
<keyword evidence="4" id="KW-0732">Signal</keyword>
<gene>
    <name evidence="10" type="ORF">Cgig2_005501</name>
</gene>
<keyword evidence="11" id="KW-1185">Reference proteome</keyword>
<evidence type="ECO:0000313" key="11">
    <source>
        <dbReference type="Proteomes" id="UP001153076"/>
    </source>
</evidence>
<keyword evidence="5" id="KW-0274">FAD</keyword>
<dbReference type="PANTHER" id="PTHR32448">
    <property type="entry name" value="OS08G0158400 PROTEIN"/>
    <property type="match status" value="1"/>
</dbReference>
<evidence type="ECO:0000256" key="2">
    <source>
        <dbReference type="ARBA" id="ARBA00005466"/>
    </source>
</evidence>
<dbReference type="Pfam" id="PF01565">
    <property type="entry name" value="FAD_binding_4"/>
    <property type="match status" value="1"/>
</dbReference>
<comment type="similarity">
    <text evidence="2">Belongs to the oxygen-dependent FAD-linked oxidoreductase family.</text>
</comment>
<dbReference type="Gene3D" id="3.30.465.10">
    <property type="match status" value="1"/>
</dbReference>
<dbReference type="InterPro" id="IPR012951">
    <property type="entry name" value="BBE"/>
</dbReference>
<keyword evidence="6" id="KW-1015">Disulfide bond</keyword>
<evidence type="ECO:0000259" key="9">
    <source>
        <dbReference type="Pfam" id="PF08031"/>
    </source>
</evidence>
<evidence type="ECO:0008006" key="12">
    <source>
        <dbReference type="Google" id="ProtNLM"/>
    </source>
</evidence>
<evidence type="ECO:0000256" key="3">
    <source>
        <dbReference type="ARBA" id="ARBA00022630"/>
    </source>
</evidence>
<dbReference type="OrthoDB" id="407275at2759"/>
<evidence type="ECO:0000256" key="4">
    <source>
        <dbReference type="ARBA" id="ARBA00022729"/>
    </source>
</evidence>
<dbReference type="Gene3D" id="3.40.462.20">
    <property type="match status" value="1"/>
</dbReference>
<dbReference type="InterPro" id="IPR016169">
    <property type="entry name" value="FAD-bd_PCMH_sub2"/>
</dbReference>
<keyword evidence="3" id="KW-0285">Flavoprotein</keyword>
<dbReference type="InterPro" id="IPR036318">
    <property type="entry name" value="FAD-bd_PCMH-like_sf"/>
</dbReference>
<evidence type="ECO:0000256" key="6">
    <source>
        <dbReference type="ARBA" id="ARBA00023157"/>
    </source>
</evidence>
<dbReference type="EMBL" id="JAKOGI010000185">
    <property type="protein sequence ID" value="KAJ8440770.1"/>
    <property type="molecule type" value="Genomic_DNA"/>
</dbReference>
<evidence type="ECO:0000256" key="7">
    <source>
        <dbReference type="ARBA" id="ARBA00023180"/>
    </source>
</evidence>
<reference evidence="10" key="1">
    <citation type="submission" date="2022-04" db="EMBL/GenBank/DDBJ databases">
        <title>Carnegiea gigantea Genome sequencing and assembly v2.</title>
        <authorList>
            <person name="Copetti D."/>
            <person name="Sanderson M.J."/>
            <person name="Burquez A."/>
            <person name="Wojciechowski M.F."/>
        </authorList>
    </citation>
    <scope>NUCLEOTIDE SEQUENCE</scope>
    <source>
        <strain evidence="10">SGP5-SGP5p</strain>
        <tissue evidence="10">Aerial part</tissue>
    </source>
</reference>
<dbReference type="Pfam" id="PF08031">
    <property type="entry name" value="BBE"/>
    <property type="match status" value="1"/>
</dbReference>
<organism evidence="10 11">
    <name type="scientific">Carnegiea gigantea</name>
    <dbReference type="NCBI Taxonomy" id="171969"/>
    <lineage>
        <taxon>Eukaryota</taxon>
        <taxon>Viridiplantae</taxon>
        <taxon>Streptophyta</taxon>
        <taxon>Embryophyta</taxon>
        <taxon>Tracheophyta</taxon>
        <taxon>Spermatophyta</taxon>
        <taxon>Magnoliopsida</taxon>
        <taxon>eudicotyledons</taxon>
        <taxon>Gunneridae</taxon>
        <taxon>Pentapetalae</taxon>
        <taxon>Caryophyllales</taxon>
        <taxon>Cactineae</taxon>
        <taxon>Cactaceae</taxon>
        <taxon>Cactoideae</taxon>
        <taxon>Echinocereeae</taxon>
        <taxon>Carnegiea</taxon>
    </lineage>
</organism>